<proteinExistence type="predicted"/>
<reference evidence="1" key="2">
    <citation type="journal article" date="2015" name="Fish Shellfish Immunol.">
        <title>Early steps in the European eel (Anguilla anguilla)-Vibrio vulnificus interaction in the gills: Role of the RtxA13 toxin.</title>
        <authorList>
            <person name="Callol A."/>
            <person name="Pajuelo D."/>
            <person name="Ebbesson L."/>
            <person name="Teles M."/>
            <person name="MacKenzie S."/>
            <person name="Amaro C."/>
        </authorList>
    </citation>
    <scope>NUCLEOTIDE SEQUENCE</scope>
</reference>
<name>A0A0E9PYF2_ANGAN</name>
<dbReference type="EMBL" id="GBXM01099462">
    <property type="protein sequence ID" value="JAH09115.1"/>
    <property type="molecule type" value="Transcribed_RNA"/>
</dbReference>
<dbReference type="AlphaFoldDB" id="A0A0E9PYF2"/>
<protein>
    <submittedName>
        <fullName evidence="1">Uncharacterized protein</fullName>
    </submittedName>
</protein>
<sequence length="47" mass="5131">MVPCVNHSVLLPCAPCEAPVKIYLLYVRTDDSGHVFCLLVSSDKLLA</sequence>
<reference evidence="1" key="1">
    <citation type="submission" date="2014-11" db="EMBL/GenBank/DDBJ databases">
        <authorList>
            <person name="Amaro Gonzalez C."/>
        </authorList>
    </citation>
    <scope>NUCLEOTIDE SEQUENCE</scope>
</reference>
<organism evidence="1">
    <name type="scientific">Anguilla anguilla</name>
    <name type="common">European freshwater eel</name>
    <name type="synonym">Muraena anguilla</name>
    <dbReference type="NCBI Taxonomy" id="7936"/>
    <lineage>
        <taxon>Eukaryota</taxon>
        <taxon>Metazoa</taxon>
        <taxon>Chordata</taxon>
        <taxon>Craniata</taxon>
        <taxon>Vertebrata</taxon>
        <taxon>Euteleostomi</taxon>
        <taxon>Actinopterygii</taxon>
        <taxon>Neopterygii</taxon>
        <taxon>Teleostei</taxon>
        <taxon>Anguilliformes</taxon>
        <taxon>Anguillidae</taxon>
        <taxon>Anguilla</taxon>
    </lineage>
</organism>
<evidence type="ECO:0000313" key="1">
    <source>
        <dbReference type="EMBL" id="JAH09115.1"/>
    </source>
</evidence>
<accession>A0A0E9PYF2</accession>